<dbReference type="InterPro" id="IPR036821">
    <property type="entry name" value="Peptide_deformylase_sf"/>
</dbReference>
<keyword evidence="2" id="KW-0408">Iron</keyword>
<feature type="binding site" evidence="2">
    <location>
        <position position="140"/>
    </location>
    <ligand>
        <name>Fe cation</name>
        <dbReference type="ChEBI" id="CHEBI:24875"/>
    </ligand>
</feature>
<dbReference type="HAMAP" id="MF_00163">
    <property type="entry name" value="Pep_deformylase"/>
    <property type="match status" value="1"/>
</dbReference>
<proteinExistence type="inferred from homology"/>
<gene>
    <name evidence="2" type="primary">def</name>
    <name evidence="3" type="ORF">SAMN05192586_11919</name>
</gene>
<dbReference type="Gene3D" id="3.90.45.10">
    <property type="entry name" value="Peptide deformylase"/>
    <property type="match status" value="1"/>
</dbReference>
<keyword evidence="2" id="KW-0378">Hydrolase</keyword>
<dbReference type="NCBIfam" id="TIGR00079">
    <property type="entry name" value="pept_deformyl"/>
    <property type="match status" value="1"/>
</dbReference>
<dbReference type="GO" id="GO:0006412">
    <property type="term" value="P:translation"/>
    <property type="evidence" value="ECO:0007669"/>
    <property type="project" value="UniProtKB-UniRule"/>
</dbReference>
<reference evidence="4" key="1">
    <citation type="submission" date="2016-10" db="EMBL/GenBank/DDBJ databases">
        <authorList>
            <person name="Varghese N."/>
            <person name="Submissions S."/>
        </authorList>
    </citation>
    <scope>NUCLEOTIDE SEQUENCE [LARGE SCALE GENOMIC DNA]</scope>
    <source>
        <strain evidence="4">KHC7</strain>
    </source>
</reference>
<comment type="similarity">
    <text evidence="1 2">Belongs to the polypeptide deformylase family.</text>
</comment>
<feature type="binding site" evidence="2">
    <location>
        <position position="136"/>
    </location>
    <ligand>
        <name>Fe cation</name>
        <dbReference type="ChEBI" id="CHEBI:24875"/>
    </ligand>
</feature>
<dbReference type="EMBL" id="FNBX01000019">
    <property type="protein sequence ID" value="SDF93393.1"/>
    <property type="molecule type" value="Genomic_DNA"/>
</dbReference>
<keyword evidence="4" id="KW-1185">Reference proteome</keyword>
<sequence>MLLDIVTYPDPRLKEVCAPVLEVTEEIRRLAADMLETMYAAPGVGLAAPQVGRSIRMLVMDPTVQDGEKNPRVLVNPVLSLSGEEVRSEAEGCLSVPMNYRADVRRMSNVHLSAMDLDGNRIEEDLEGFPAIVLQHEYDHLDGILFIDKISRLRRSLYDSKVKKWLKRKTAA</sequence>
<dbReference type="GO" id="GO:0042586">
    <property type="term" value="F:peptide deformylase activity"/>
    <property type="evidence" value="ECO:0007669"/>
    <property type="project" value="UniProtKB-UniRule"/>
</dbReference>
<dbReference type="PRINTS" id="PR01576">
    <property type="entry name" value="PDEFORMYLASE"/>
</dbReference>
<dbReference type="RefSeq" id="WP_092154885.1">
    <property type="nucleotide sequence ID" value="NZ_FNBX01000019.1"/>
</dbReference>
<comment type="function">
    <text evidence="2">Removes the formyl group from the N-terminal Met of newly synthesized proteins. Requires at least a dipeptide for an efficient rate of reaction. N-terminal L-methionine is a prerequisite for activity but the enzyme has broad specificity at other positions.</text>
</comment>
<dbReference type="PANTHER" id="PTHR10458:SF22">
    <property type="entry name" value="PEPTIDE DEFORMYLASE"/>
    <property type="match status" value="1"/>
</dbReference>
<dbReference type="OrthoDB" id="9804313at2"/>
<dbReference type="CDD" id="cd00487">
    <property type="entry name" value="Pep_deformylase"/>
    <property type="match status" value="1"/>
</dbReference>
<name>A0A1G7Q4I2_9BACT</name>
<keyword evidence="2" id="KW-0648">Protein biosynthesis</keyword>
<dbReference type="NCBIfam" id="NF001159">
    <property type="entry name" value="PRK00150.1-3"/>
    <property type="match status" value="1"/>
</dbReference>
<evidence type="ECO:0000313" key="4">
    <source>
        <dbReference type="Proteomes" id="UP000199355"/>
    </source>
</evidence>
<dbReference type="Proteomes" id="UP000199355">
    <property type="component" value="Unassembled WGS sequence"/>
</dbReference>
<dbReference type="GO" id="GO:0046872">
    <property type="term" value="F:metal ion binding"/>
    <property type="evidence" value="ECO:0007669"/>
    <property type="project" value="UniProtKB-KW"/>
</dbReference>
<dbReference type="InterPro" id="IPR023635">
    <property type="entry name" value="Peptide_deformylase"/>
</dbReference>
<dbReference type="PIRSF" id="PIRSF004749">
    <property type="entry name" value="Pep_def"/>
    <property type="match status" value="1"/>
</dbReference>
<dbReference type="EC" id="3.5.1.88" evidence="2"/>
<dbReference type="AlphaFoldDB" id="A0A1G7Q4I2"/>
<keyword evidence="2" id="KW-0479">Metal-binding</keyword>
<accession>A0A1G7Q4I2</accession>
<comment type="catalytic activity">
    <reaction evidence="2">
        <text>N-terminal N-formyl-L-methionyl-[peptide] + H2O = N-terminal L-methionyl-[peptide] + formate</text>
        <dbReference type="Rhea" id="RHEA:24420"/>
        <dbReference type="Rhea" id="RHEA-COMP:10639"/>
        <dbReference type="Rhea" id="RHEA-COMP:10640"/>
        <dbReference type="ChEBI" id="CHEBI:15377"/>
        <dbReference type="ChEBI" id="CHEBI:15740"/>
        <dbReference type="ChEBI" id="CHEBI:49298"/>
        <dbReference type="ChEBI" id="CHEBI:64731"/>
        <dbReference type="EC" id="3.5.1.88"/>
    </reaction>
</comment>
<dbReference type="STRING" id="571438.SAMN05192586_11919"/>
<dbReference type="Pfam" id="PF01327">
    <property type="entry name" value="Pep_deformylase"/>
    <property type="match status" value="1"/>
</dbReference>
<comment type="cofactor">
    <cofactor evidence="2">
        <name>Fe(2+)</name>
        <dbReference type="ChEBI" id="CHEBI:29033"/>
    </cofactor>
    <text evidence="2">Binds 1 Fe(2+) ion.</text>
</comment>
<evidence type="ECO:0000313" key="3">
    <source>
        <dbReference type="EMBL" id="SDF93393.1"/>
    </source>
</evidence>
<protein>
    <recommendedName>
        <fullName evidence="2">Peptide deformylase</fullName>
        <shortName evidence="2">PDF</shortName>
        <ecNumber evidence="2">3.5.1.88</ecNumber>
    </recommendedName>
    <alternativeName>
        <fullName evidence="2">Polypeptide deformylase</fullName>
    </alternativeName>
</protein>
<dbReference type="SUPFAM" id="SSF56420">
    <property type="entry name" value="Peptide deformylase"/>
    <property type="match status" value="1"/>
</dbReference>
<feature type="active site" evidence="2">
    <location>
        <position position="137"/>
    </location>
</feature>
<dbReference type="PANTHER" id="PTHR10458">
    <property type="entry name" value="PEPTIDE DEFORMYLASE"/>
    <property type="match status" value="1"/>
</dbReference>
<evidence type="ECO:0000256" key="2">
    <source>
        <dbReference type="HAMAP-Rule" id="MF_00163"/>
    </source>
</evidence>
<organism evidence="3 4">
    <name type="scientific">Desulfovibrio legallii</name>
    <dbReference type="NCBI Taxonomy" id="571438"/>
    <lineage>
        <taxon>Bacteria</taxon>
        <taxon>Pseudomonadati</taxon>
        <taxon>Thermodesulfobacteriota</taxon>
        <taxon>Desulfovibrionia</taxon>
        <taxon>Desulfovibrionales</taxon>
        <taxon>Desulfovibrionaceae</taxon>
        <taxon>Desulfovibrio</taxon>
    </lineage>
</organism>
<evidence type="ECO:0000256" key="1">
    <source>
        <dbReference type="ARBA" id="ARBA00010759"/>
    </source>
</evidence>
<feature type="binding site" evidence="2">
    <location>
        <position position="93"/>
    </location>
    <ligand>
        <name>Fe cation</name>
        <dbReference type="ChEBI" id="CHEBI:24875"/>
    </ligand>
</feature>